<dbReference type="AlphaFoldDB" id="A0A1M6BEQ5"/>
<dbReference type="RefSeq" id="WP_073314060.1">
    <property type="nucleotide sequence ID" value="NZ_FQYP01000001.1"/>
</dbReference>
<reference evidence="2" key="1">
    <citation type="submission" date="2016-11" db="EMBL/GenBank/DDBJ databases">
        <authorList>
            <person name="Varghese N."/>
            <person name="Submissions S."/>
        </authorList>
    </citation>
    <scope>NUCLEOTIDE SEQUENCE [LARGE SCALE GENOMIC DNA]</scope>
    <source>
        <strain evidence="2">DSM 22623</strain>
    </source>
</reference>
<dbReference type="STRING" id="570521.SAMN04488508_101776"/>
<accession>A0A1M6BEQ5</accession>
<protein>
    <submittedName>
        <fullName evidence="1">Outer membrane protein beta-barrel domain-containing protein</fullName>
    </submittedName>
</protein>
<name>A0A1M6BEQ5_9FLAO</name>
<evidence type="ECO:0000313" key="2">
    <source>
        <dbReference type="Proteomes" id="UP000184432"/>
    </source>
</evidence>
<dbReference type="OrthoDB" id="1159532at2"/>
<proteinExistence type="predicted"/>
<gene>
    <name evidence="1" type="ORF">SAMN04488508_101776</name>
</gene>
<sequence>MKKIVFFLLVLGCTTSFYGQYRWEISGGATFSKLNLDNIDSSTGTGFFLNAGYGYVMGVRARTSIVFSLEILQRSSELDLTSGSFPGVSIPGSNASVDVKALQIGFNPKFRYLTGEGKDRFRGFVNVGPSFRVNTNFEIGGEELEDDAYEKLVIGGVYGIGFSQMVGEMFDIMAEVGAMNDFVDNITDTDSKFFDFYARVGVRFRIYDARR</sequence>
<dbReference type="InterPro" id="IPR011250">
    <property type="entry name" value="OMP/PagP_B-barrel"/>
</dbReference>
<dbReference type="EMBL" id="FQYP01000001">
    <property type="protein sequence ID" value="SHI47058.1"/>
    <property type="molecule type" value="Genomic_DNA"/>
</dbReference>
<dbReference type="Proteomes" id="UP000184432">
    <property type="component" value="Unassembled WGS sequence"/>
</dbReference>
<organism evidence="1 2">
    <name type="scientific">Aquimarina spongiae</name>
    <dbReference type="NCBI Taxonomy" id="570521"/>
    <lineage>
        <taxon>Bacteria</taxon>
        <taxon>Pseudomonadati</taxon>
        <taxon>Bacteroidota</taxon>
        <taxon>Flavobacteriia</taxon>
        <taxon>Flavobacteriales</taxon>
        <taxon>Flavobacteriaceae</taxon>
        <taxon>Aquimarina</taxon>
    </lineage>
</organism>
<evidence type="ECO:0000313" key="1">
    <source>
        <dbReference type="EMBL" id="SHI47058.1"/>
    </source>
</evidence>
<dbReference type="SUPFAM" id="SSF56925">
    <property type="entry name" value="OMPA-like"/>
    <property type="match status" value="1"/>
</dbReference>
<keyword evidence="2" id="KW-1185">Reference proteome</keyword>